<dbReference type="InterPro" id="IPR025705">
    <property type="entry name" value="Beta_hexosaminidase_sua/sub"/>
</dbReference>
<name>A0A0N4U6D6_DRAME</name>
<dbReference type="GO" id="GO:0016020">
    <property type="term" value="C:membrane"/>
    <property type="evidence" value="ECO:0007669"/>
    <property type="project" value="TreeGrafter"/>
</dbReference>
<sequence>MNVHGQWPDPYKKTYGAIWPLPQNIQNSSKIWSIDPKNFKIESDYQCDIITNAIDRYTKRLFPISNKRLKISKLKQNPQNALGAAKDQLGALHINILIACPSGFPPYNMDESYELDVTQKKAILSANEVRFTSIVWGALRGLESFSHMVYYNKTSGYQIRAEIVKDFPRFPHRGVLLDTSRHFLSVNALKGNIDLMAQNKFNVFHWHMTDTESCPYSSRVLPKLDHGAYDDKHKYTIEEITDVIAYARLRGIRVIPEFDSPAHVGSWGKGYPNILAKCYAEGFIIDSFKSSILDPTKDETWDFLETLFREVYQIFPDEFIHIGGDEAYYWSEPCWKNNKNISDFMKEIFESGAQLMNSIIQVWQGNTYRERMEYMRRITDAGIFAILSSCWYLNDIASLRDWIIFYHCDPAEFDGSEAQKKLVLGGEAALWGEWVDETNIFARLWPRASAVAERLWSPSNFTTSAINSWPRLYEMQCRMVSRGFSVQPGFGPGFCDIEHHITLPV</sequence>
<dbReference type="Pfam" id="PF00728">
    <property type="entry name" value="Glyco_hydro_20"/>
    <property type="match status" value="1"/>
</dbReference>
<evidence type="ECO:0000256" key="2">
    <source>
        <dbReference type="ARBA" id="ARBA00006285"/>
    </source>
</evidence>
<dbReference type="GO" id="GO:0005764">
    <property type="term" value="C:lysosome"/>
    <property type="evidence" value="ECO:0007669"/>
    <property type="project" value="TreeGrafter"/>
</dbReference>
<keyword evidence="4" id="KW-0325">Glycoprotein</keyword>
<evidence type="ECO:0000259" key="10">
    <source>
        <dbReference type="Pfam" id="PF14845"/>
    </source>
</evidence>
<gene>
    <name evidence="11" type="ORF">DME_LOCUS6838</name>
</gene>
<dbReference type="WBParaSite" id="DME_0000247801-mRNA-1">
    <property type="protein sequence ID" value="DME_0000247801-mRNA-1"/>
    <property type="gene ID" value="DME_0000247801"/>
</dbReference>
<evidence type="ECO:0000256" key="7">
    <source>
        <dbReference type="PIRSR" id="PIRSR001093-1"/>
    </source>
</evidence>
<dbReference type="PANTHER" id="PTHR22600:SF21">
    <property type="entry name" value="BETA-HEXOSAMINIDASE A"/>
    <property type="match status" value="1"/>
</dbReference>
<evidence type="ECO:0000313" key="12">
    <source>
        <dbReference type="Proteomes" id="UP000038040"/>
    </source>
</evidence>
<feature type="disulfide bond" evidence="8">
    <location>
        <begin position="278"/>
        <end position="334"/>
    </location>
</feature>
<dbReference type="SUPFAM" id="SSF55545">
    <property type="entry name" value="beta-N-acetylhexosaminidase-like domain"/>
    <property type="match status" value="1"/>
</dbReference>
<protein>
    <recommendedName>
        <fullName evidence="6">Beta-hexosaminidase</fullName>
        <ecNumber evidence="6">3.2.1.52</ecNumber>
    </recommendedName>
</protein>
<evidence type="ECO:0000256" key="5">
    <source>
        <dbReference type="ARBA" id="ARBA00023295"/>
    </source>
</evidence>
<reference evidence="11 13" key="2">
    <citation type="submission" date="2018-11" db="EMBL/GenBank/DDBJ databases">
        <authorList>
            <consortium name="Pathogen Informatics"/>
        </authorList>
    </citation>
    <scope>NUCLEOTIDE SEQUENCE [LARGE SCALE GENOMIC DNA]</scope>
</reference>
<reference evidence="14" key="1">
    <citation type="submission" date="2017-02" db="UniProtKB">
        <authorList>
            <consortium name="WormBaseParasite"/>
        </authorList>
    </citation>
    <scope>IDENTIFICATION</scope>
</reference>
<evidence type="ECO:0000313" key="14">
    <source>
        <dbReference type="WBParaSite" id="DME_0000247801-mRNA-1"/>
    </source>
</evidence>
<feature type="domain" description="Beta-hexosaminidase eukaryotic type N-terminal" evidence="10">
    <location>
        <begin position="18"/>
        <end position="146"/>
    </location>
</feature>
<feature type="disulfide bond" evidence="8">
    <location>
        <begin position="477"/>
        <end position="495"/>
    </location>
</feature>
<dbReference type="EC" id="3.2.1.52" evidence="6"/>
<dbReference type="OrthoDB" id="428480at2759"/>
<dbReference type="InterPro" id="IPR029019">
    <property type="entry name" value="HEX_eukaryotic_N"/>
</dbReference>
<dbReference type="AlphaFoldDB" id="A0A0N4U6D6"/>
<feature type="disulfide bond" evidence="8">
    <location>
        <begin position="47"/>
        <end position="100"/>
    </location>
</feature>
<evidence type="ECO:0000256" key="3">
    <source>
        <dbReference type="ARBA" id="ARBA00022801"/>
    </source>
</evidence>
<dbReference type="Pfam" id="PF14845">
    <property type="entry name" value="Glycohydro_20b2"/>
    <property type="match status" value="1"/>
</dbReference>
<keyword evidence="5 6" id="KW-0326">Glycosidase</keyword>
<dbReference type="STRING" id="318479.A0A0N4U6D6"/>
<dbReference type="Gene3D" id="3.20.20.80">
    <property type="entry name" value="Glycosidases"/>
    <property type="match status" value="2"/>
</dbReference>
<dbReference type="GO" id="GO:0005975">
    <property type="term" value="P:carbohydrate metabolic process"/>
    <property type="evidence" value="ECO:0007669"/>
    <property type="project" value="InterPro"/>
</dbReference>
<evidence type="ECO:0000256" key="6">
    <source>
        <dbReference type="PIRNR" id="PIRNR001093"/>
    </source>
</evidence>
<evidence type="ECO:0000259" key="9">
    <source>
        <dbReference type="Pfam" id="PF00728"/>
    </source>
</evidence>
<accession>A0A0N4U6D6</accession>
<dbReference type="GO" id="GO:0004563">
    <property type="term" value="F:beta-N-acetylhexosaminidase activity"/>
    <property type="evidence" value="ECO:0007669"/>
    <property type="project" value="UniProtKB-EC"/>
</dbReference>
<evidence type="ECO:0000313" key="13">
    <source>
        <dbReference type="Proteomes" id="UP000274756"/>
    </source>
</evidence>
<dbReference type="InterPro" id="IPR029018">
    <property type="entry name" value="Hex-like_dom2"/>
</dbReference>
<evidence type="ECO:0000256" key="1">
    <source>
        <dbReference type="ARBA" id="ARBA00001231"/>
    </source>
</evidence>
<dbReference type="GO" id="GO:0006689">
    <property type="term" value="P:ganglioside catabolic process"/>
    <property type="evidence" value="ECO:0007669"/>
    <property type="project" value="TreeGrafter"/>
</dbReference>
<proteinExistence type="inferred from homology"/>
<evidence type="ECO:0000313" key="11">
    <source>
        <dbReference type="EMBL" id="VDN56865.1"/>
    </source>
</evidence>
<organism evidence="12 14">
    <name type="scientific">Dracunculus medinensis</name>
    <name type="common">Guinea worm</name>
    <dbReference type="NCBI Taxonomy" id="318479"/>
    <lineage>
        <taxon>Eukaryota</taxon>
        <taxon>Metazoa</taxon>
        <taxon>Ecdysozoa</taxon>
        <taxon>Nematoda</taxon>
        <taxon>Chromadorea</taxon>
        <taxon>Rhabditida</taxon>
        <taxon>Spirurina</taxon>
        <taxon>Dracunculoidea</taxon>
        <taxon>Dracunculidae</taxon>
        <taxon>Dracunculus</taxon>
    </lineage>
</organism>
<dbReference type="Proteomes" id="UP000274756">
    <property type="component" value="Unassembled WGS sequence"/>
</dbReference>
<keyword evidence="13" id="KW-1185">Reference proteome</keyword>
<feature type="domain" description="Glycoside hydrolase family 20 catalytic" evidence="9">
    <location>
        <begin position="170"/>
        <end position="347"/>
    </location>
</feature>
<dbReference type="SUPFAM" id="SSF51445">
    <property type="entry name" value="(Trans)glycosidases"/>
    <property type="match status" value="1"/>
</dbReference>
<dbReference type="PIRSF" id="PIRSF001093">
    <property type="entry name" value="B-hxosamndse_ab_euk"/>
    <property type="match status" value="1"/>
</dbReference>
<dbReference type="Proteomes" id="UP000038040">
    <property type="component" value="Unplaced"/>
</dbReference>
<keyword evidence="8" id="KW-1015">Disulfide bond</keyword>
<dbReference type="EMBL" id="UYYG01001157">
    <property type="protein sequence ID" value="VDN56865.1"/>
    <property type="molecule type" value="Genomic_DNA"/>
</dbReference>
<evidence type="ECO:0000256" key="8">
    <source>
        <dbReference type="PIRSR" id="PIRSR001093-2"/>
    </source>
</evidence>
<dbReference type="InterPro" id="IPR017853">
    <property type="entry name" value="GH"/>
</dbReference>
<comment type="similarity">
    <text evidence="2 6">Belongs to the glycosyl hydrolase 20 family.</text>
</comment>
<comment type="catalytic activity">
    <reaction evidence="1 6">
        <text>Hydrolysis of terminal non-reducing N-acetyl-D-hexosamine residues in N-acetyl-beta-D-hexosaminides.</text>
        <dbReference type="EC" id="3.2.1.52"/>
    </reaction>
</comment>
<dbReference type="InterPro" id="IPR015883">
    <property type="entry name" value="Glyco_hydro_20_cat"/>
</dbReference>
<dbReference type="Gene3D" id="3.30.379.10">
    <property type="entry name" value="Chitobiase/beta-hexosaminidase domain 2-like"/>
    <property type="match status" value="1"/>
</dbReference>
<dbReference type="PANTHER" id="PTHR22600">
    <property type="entry name" value="BETA-HEXOSAMINIDASE"/>
    <property type="match status" value="1"/>
</dbReference>
<dbReference type="PRINTS" id="PR00738">
    <property type="entry name" value="GLHYDRLASE20"/>
</dbReference>
<feature type="active site" description="Proton donor" evidence="7">
    <location>
        <position position="326"/>
    </location>
</feature>
<evidence type="ECO:0000256" key="4">
    <source>
        <dbReference type="ARBA" id="ARBA00023180"/>
    </source>
</evidence>
<dbReference type="GO" id="GO:0030203">
    <property type="term" value="P:glycosaminoglycan metabolic process"/>
    <property type="evidence" value="ECO:0007669"/>
    <property type="project" value="TreeGrafter"/>
</dbReference>
<keyword evidence="3 6" id="KW-0378">Hydrolase</keyword>